<proteinExistence type="predicted"/>
<comment type="caution">
    <text evidence="5">The sequence shown here is derived from an EMBL/GenBank/DDBJ whole genome shotgun (WGS) entry which is preliminary data.</text>
</comment>
<evidence type="ECO:0000313" key="5">
    <source>
        <dbReference type="EMBL" id="TLQ08992.1"/>
    </source>
</evidence>
<dbReference type="GO" id="GO:0103068">
    <property type="term" value="F:leukotriene C4 gamma-glutamyl transferase activity"/>
    <property type="evidence" value="ECO:0007669"/>
    <property type="project" value="UniProtKB-EC"/>
</dbReference>
<dbReference type="Pfam" id="PF01019">
    <property type="entry name" value="G_glu_transpept"/>
    <property type="match status" value="1"/>
</dbReference>
<dbReference type="PANTHER" id="PTHR11686:SF34">
    <property type="entry name" value="GLUTATHIONE HYDROLASE 1-RELATED"/>
    <property type="match status" value="1"/>
</dbReference>
<dbReference type="PANTHER" id="PTHR11686">
    <property type="entry name" value="GAMMA GLUTAMYL TRANSPEPTIDASE"/>
    <property type="match status" value="1"/>
</dbReference>
<dbReference type="Gene3D" id="3.60.20.40">
    <property type="match status" value="1"/>
</dbReference>
<name>A0A5R9C753_9LACT</name>
<dbReference type="AlphaFoldDB" id="A0A5R9C753"/>
<sequence>MSWRIARQFVETDLGDPSSVDVPVDQLTDLELNRMLAEEIADDSLLSMNLERSYQDGDPNTIHITVIDEECTVVSMTNTLTNFFGSGEYTDGFFLNNQMDRFDIGQTDQNVPEPGRRSIT</sequence>
<feature type="active site" description="Nucleophile" evidence="4">
    <location>
        <position position="61"/>
    </location>
</feature>
<dbReference type="GO" id="GO:0036374">
    <property type="term" value="F:glutathione hydrolase activity"/>
    <property type="evidence" value="ECO:0007669"/>
    <property type="project" value="UniProtKB-EC"/>
</dbReference>
<evidence type="ECO:0000256" key="4">
    <source>
        <dbReference type="PIRSR" id="PIRSR600101-1"/>
    </source>
</evidence>
<comment type="catalytic activity">
    <reaction evidence="3">
        <text>an N-terminal (5-L-glutamyl)-[peptide] + an alpha-amino acid = 5-L-glutamyl amino acid + an N-terminal L-alpha-aminoacyl-[peptide]</text>
        <dbReference type="Rhea" id="RHEA:23904"/>
        <dbReference type="Rhea" id="RHEA-COMP:9780"/>
        <dbReference type="Rhea" id="RHEA-COMP:9795"/>
        <dbReference type="ChEBI" id="CHEBI:77644"/>
        <dbReference type="ChEBI" id="CHEBI:78597"/>
        <dbReference type="ChEBI" id="CHEBI:78599"/>
        <dbReference type="ChEBI" id="CHEBI:78608"/>
        <dbReference type="EC" id="2.3.2.2"/>
    </reaction>
</comment>
<dbReference type="OrthoDB" id="9781342at2"/>
<gene>
    <name evidence="5" type="ORF">FEZ48_02235</name>
</gene>
<dbReference type="Proteomes" id="UP000307201">
    <property type="component" value="Unassembled WGS sequence"/>
</dbReference>
<organism evidence="5 6">
    <name type="scientific">Marinilactibacillus psychrotolerans</name>
    <dbReference type="NCBI Taxonomy" id="191770"/>
    <lineage>
        <taxon>Bacteria</taxon>
        <taxon>Bacillati</taxon>
        <taxon>Bacillota</taxon>
        <taxon>Bacilli</taxon>
        <taxon>Lactobacillales</taxon>
        <taxon>Carnobacteriaceae</taxon>
        <taxon>Marinilactibacillus</taxon>
    </lineage>
</organism>
<dbReference type="GO" id="GO:0005886">
    <property type="term" value="C:plasma membrane"/>
    <property type="evidence" value="ECO:0007669"/>
    <property type="project" value="TreeGrafter"/>
</dbReference>
<comment type="catalytic activity">
    <reaction evidence="1">
        <text>an S-substituted glutathione + H2O = an S-substituted L-cysteinylglycine + L-glutamate</text>
        <dbReference type="Rhea" id="RHEA:59468"/>
        <dbReference type="ChEBI" id="CHEBI:15377"/>
        <dbReference type="ChEBI" id="CHEBI:29985"/>
        <dbReference type="ChEBI" id="CHEBI:90779"/>
        <dbReference type="ChEBI" id="CHEBI:143103"/>
        <dbReference type="EC" id="3.4.19.13"/>
    </reaction>
</comment>
<evidence type="ECO:0000256" key="3">
    <source>
        <dbReference type="ARBA" id="ARBA00047417"/>
    </source>
</evidence>
<evidence type="ECO:0000256" key="1">
    <source>
        <dbReference type="ARBA" id="ARBA00001049"/>
    </source>
</evidence>
<dbReference type="InterPro" id="IPR043137">
    <property type="entry name" value="GGT_ssub_C"/>
</dbReference>
<evidence type="ECO:0000313" key="6">
    <source>
        <dbReference type="Proteomes" id="UP000307201"/>
    </source>
</evidence>
<protein>
    <submittedName>
        <fullName evidence="5">Uncharacterized protein</fullName>
    </submittedName>
</protein>
<dbReference type="PRINTS" id="PR01210">
    <property type="entry name" value="GGTRANSPTASE"/>
</dbReference>
<evidence type="ECO:0000256" key="2">
    <source>
        <dbReference type="ARBA" id="ARBA00001089"/>
    </source>
</evidence>
<dbReference type="SUPFAM" id="SSF56235">
    <property type="entry name" value="N-terminal nucleophile aminohydrolases (Ntn hydrolases)"/>
    <property type="match status" value="1"/>
</dbReference>
<dbReference type="GO" id="GO:0006751">
    <property type="term" value="P:glutathione catabolic process"/>
    <property type="evidence" value="ECO:0007669"/>
    <property type="project" value="InterPro"/>
</dbReference>
<dbReference type="InterPro" id="IPR029055">
    <property type="entry name" value="Ntn_hydrolases_N"/>
</dbReference>
<comment type="catalytic activity">
    <reaction evidence="2">
        <text>glutathione + H2O = L-cysteinylglycine + L-glutamate</text>
        <dbReference type="Rhea" id="RHEA:28807"/>
        <dbReference type="ChEBI" id="CHEBI:15377"/>
        <dbReference type="ChEBI" id="CHEBI:29985"/>
        <dbReference type="ChEBI" id="CHEBI:57925"/>
        <dbReference type="ChEBI" id="CHEBI:61694"/>
        <dbReference type="EC" id="3.4.19.13"/>
    </reaction>
</comment>
<dbReference type="InterPro" id="IPR000101">
    <property type="entry name" value="GGT_peptidase"/>
</dbReference>
<accession>A0A5R9C753</accession>
<dbReference type="EMBL" id="VBTE01000004">
    <property type="protein sequence ID" value="TLQ08992.1"/>
    <property type="molecule type" value="Genomic_DNA"/>
</dbReference>
<reference evidence="5 6" key="1">
    <citation type="submission" date="2019-05" db="EMBL/GenBank/DDBJ databases">
        <title>The metagenome of a microbial culture collection derived from dairy environment covers the genomic content of the human microbiome.</title>
        <authorList>
            <person name="Roder T."/>
            <person name="Wuthrich D."/>
            <person name="Sattari Z."/>
            <person name="Von Ah U."/>
            <person name="Bar C."/>
            <person name="Ronchi F."/>
            <person name="Macpherson A.J."/>
            <person name="Ganal-Vonarburg S.C."/>
            <person name="Bruggmann R."/>
            <person name="Vergeres G."/>
        </authorList>
    </citation>
    <scope>NUCLEOTIDE SEQUENCE [LARGE SCALE GENOMIC DNA]</scope>
    <source>
        <strain evidence="5 6">FAM 24235</strain>
    </source>
</reference>